<dbReference type="PANTHER" id="PTHR33121">
    <property type="entry name" value="CYCLIC DI-GMP PHOSPHODIESTERASE PDEF"/>
    <property type="match status" value="1"/>
</dbReference>
<dbReference type="GO" id="GO:0071111">
    <property type="term" value="F:cyclic-guanylate-specific phosphodiesterase activity"/>
    <property type="evidence" value="ECO:0007669"/>
    <property type="project" value="InterPro"/>
</dbReference>
<feature type="domain" description="GGDEF" evidence="3">
    <location>
        <begin position="888"/>
        <end position="1019"/>
    </location>
</feature>
<evidence type="ECO:0000256" key="1">
    <source>
        <dbReference type="SAM" id="Coils"/>
    </source>
</evidence>
<dbReference type="InterPro" id="IPR001633">
    <property type="entry name" value="EAL_dom"/>
</dbReference>
<dbReference type="Gene3D" id="3.20.20.450">
    <property type="entry name" value="EAL domain"/>
    <property type="match status" value="1"/>
</dbReference>
<dbReference type="Gene3D" id="3.30.450.40">
    <property type="match status" value="1"/>
</dbReference>
<dbReference type="InterPro" id="IPR043128">
    <property type="entry name" value="Rev_trsase/Diguanyl_cyclase"/>
</dbReference>
<organism evidence="4 5">
    <name type="scientific">[Clostridium] aminophilum</name>
    <dbReference type="NCBI Taxonomy" id="1526"/>
    <lineage>
        <taxon>Bacteria</taxon>
        <taxon>Bacillati</taxon>
        <taxon>Bacillota</taxon>
        <taxon>Clostridia</taxon>
        <taxon>Lachnospirales</taxon>
        <taxon>Lachnospiraceae</taxon>
    </lineage>
</organism>
<sequence length="1453" mass="167539">MTAFRAESLLWRRIMGTYSEERDPLTGLLTMMGFFNAVHDRKEKGFDMAYRINGRIIYFNLTDFKYYNASHGVEKGNEILRSLAGILSEEFMGYDIARFSDDHFVLFTSMVDVRERIVRVNDRLSVLAENGGFHLKAGIRNCPEDAMGKNALSILCDQAKIACDSIKYDVGQVYCVYSEELDRNIAMRSYITEHIRDAVREGHIHIFYQPIIRTMTGKLCGFEALARWIDPKFGLISPTTFVPILEHAHMVDILDMFVIDEVARKIKNQLNSGQNAVPISFNLSRVDFVTAKPFELVDEAVNKYGIPREYLRIEITESTLIEDPERVRTSIDLFHDNGYQVWMDDFGSGYSSLSMLHNYHFDEIKIDLMFLRNFTSEAKSIVTSVIDTAKRLGIHTLAEGVENAEQFEFLRSVGCEKIQGYYYGKPQELEETLQHCENYGMEMETPMESHVFDEAGKFNVLTDAPVILIYQNGPEITPLYATESYFKIVRPGGFDTLSQLKDDISLDPYGTAERVRVVAQRALENGTVEEMSFARNGRYFRIRLEVLAGNRDISIQKITMTDITMDTDDEEMIKFDRVLRNSISLFAQVYIMNFEKDEMHVLTSAGIWDKPGEIIAGLDEHAGEFADKGVFPEDRRRFLEFIDWRTMSERISESKKGFLINSFRVRQPDGNYAWRDFTAQLLSARELGDVVIFVRESVLETIRDLGIAGMVSENAGDGMILDADGEEFCTSAELWSSYVNNSDLRYFWKDKKRRFVGVSKAFLDAFGLESDKTLIGKTDEDMHWHIDDEPFADVEEKVIDRGLTFSNQIGQCLLRGRNHTISSTKFPIYHNGKIAGLMGYFVDTEEVEKQHRAWNRLHMIDPVTGFMNERGTFEAVFRYYGNYLKNGQDFICAIVKVPEFEPLLRAYGQEVGDELLKRIAQCFKKQFSYGIAISSMGSGRFLLVDKNNDLSEVRNRVQEVQNDIHRIHEVRGYNCTMFAHYALAQASETRDITDLQQLLSVRLKEAIESETNLELFVGDRVQFDREKYDLSQERVYMADPKTYDLIYINKAALRDLGYPENYDYRSKKCYEVRRKINAPCENCTNQVLRRDRFYTWEFHNNETGVDYLMRETLVPWRGRNVRFTGGTEITSLLKNVGENRSLIHREVGVNDAITVALREEDPDMGILSILERIVHEVGAAHAFVFEENADGSALRTYHWPGSDSAWLLTPEEMNTFSETFSANRIARIRDREELREVRFHAYSRLAKRGIENYVIVEISNQGVRTGFFGVDNVPLDKQDEAEVLLCTLARFIAILIRNRDMMKNYNELSRRDSLTGTLNRRAFIEVLERTEVNGKNAIIYGDINGLKETNDQHGHDAGDRLLVRAADVMIRVFGRNNVFRMGGDEFVILLRSATEDQVDDQMRMLREMFEQNSVSVALGCVWRTKEFANIDELLKEADRRMYVNKKRMHENRA</sequence>
<dbReference type="InterPro" id="IPR029787">
    <property type="entry name" value="Nucleotide_cyclase"/>
</dbReference>
<feature type="coiled-coil region" evidence="1">
    <location>
        <begin position="943"/>
        <end position="970"/>
    </location>
</feature>
<dbReference type="SMART" id="SM00267">
    <property type="entry name" value="GGDEF"/>
    <property type="match status" value="1"/>
</dbReference>
<proteinExistence type="predicted"/>
<evidence type="ECO:0000259" key="3">
    <source>
        <dbReference type="PROSITE" id="PS50887"/>
    </source>
</evidence>
<dbReference type="STRING" id="1526.SAMN02910262_00377"/>
<dbReference type="Gene3D" id="3.30.450.20">
    <property type="entry name" value="PAS domain"/>
    <property type="match status" value="1"/>
</dbReference>
<keyword evidence="1" id="KW-0175">Coiled coil</keyword>
<dbReference type="eggNOG" id="COG2199">
    <property type="taxonomic scope" value="Bacteria"/>
</dbReference>
<dbReference type="NCBIfam" id="TIGR00254">
    <property type="entry name" value="GGDEF"/>
    <property type="match status" value="1"/>
</dbReference>
<dbReference type="SUPFAM" id="SSF55073">
    <property type="entry name" value="Nucleotide cyclase"/>
    <property type="match status" value="3"/>
</dbReference>
<evidence type="ECO:0000313" key="5">
    <source>
        <dbReference type="Proteomes" id="UP000199820"/>
    </source>
</evidence>
<dbReference type="Proteomes" id="UP000199820">
    <property type="component" value="Unassembled WGS sequence"/>
</dbReference>
<dbReference type="InterPro" id="IPR035919">
    <property type="entry name" value="EAL_sf"/>
</dbReference>
<dbReference type="SMART" id="SM00052">
    <property type="entry name" value="EAL"/>
    <property type="match status" value="1"/>
</dbReference>
<dbReference type="InterPro" id="IPR029016">
    <property type="entry name" value="GAF-like_dom_sf"/>
</dbReference>
<dbReference type="Pfam" id="PF00563">
    <property type="entry name" value="EAL"/>
    <property type="match status" value="1"/>
</dbReference>
<feature type="domain" description="GGDEF" evidence="3">
    <location>
        <begin position="1334"/>
        <end position="1453"/>
    </location>
</feature>
<dbReference type="EMBL" id="FOIL01000004">
    <property type="protein sequence ID" value="SET05002.1"/>
    <property type="molecule type" value="Genomic_DNA"/>
</dbReference>
<dbReference type="InterPro" id="IPR050706">
    <property type="entry name" value="Cyclic-di-GMP_PDE-like"/>
</dbReference>
<dbReference type="CDD" id="cd01948">
    <property type="entry name" value="EAL"/>
    <property type="match status" value="1"/>
</dbReference>
<protein>
    <submittedName>
        <fullName evidence="4">Diguanylate cyclase (GGDEF) domain-containing protein</fullName>
    </submittedName>
</protein>
<evidence type="ECO:0000313" key="4">
    <source>
        <dbReference type="EMBL" id="SET05002.1"/>
    </source>
</evidence>
<dbReference type="SUPFAM" id="SSF141868">
    <property type="entry name" value="EAL domain-like"/>
    <property type="match status" value="1"/>
</dbReference>
<keyword evidence="5" id="KW-1185">Reference proteome</keyword>
<reference evidence="4 5" key="1">
    <citation type="submission" date="2016-10" db="EMBL/GenBank/DDBJ databases">
        <authorList>
            <person name="de Groot N.N."/>
        </authorList>
    </citation>
    <scope>NUCLEOTIDE SEQUENCE [LARGE SCALE GENOMIC DNA]</scope>
    <source>
        <strain evidence="4 5">KH1P1</strain>
    </source>
</reference>
<dbReference type="eggNOG" id="COG2200">
    <property type="taxonomic scope" value="Bacteria"/>
</dbReference>
<accession>A0A1I0BDT4</accession>
<feature type="domain" description="EAL" evidence="2">
    <location>
        <begin position="188"/>
        <end position="440"/>
    </location>
</feature>
<dbReference type="Pfam" id="PF00990">
    <property type="entry name" value="GGDEF"/>
    <property type="match status" value="3"/>
</dbReference>
<dbReference type="SUPFAM" id="SSF55785">
    <property type="entry name" value="PYP-like sensor domain (PAS domain)"/>
    <property type="match status" value="1"/>
</dbReference>
<dbReference type="CDD" id="cd01949">
    <property type="entry name" value="GGDEF"/>
    <property type="match status" value="1"/>
</dbReference>
<dbReference type="PROSITE" id="PS50883">
    <property type="entry name" value="EAL"/>
    <property type="match status" value="1"/>
</dbReference>
<dbReference type="InterPro" id="IPR000160">
    <property type="entry name" value="GGDEF_dom"/>
</dbReference>
<dbReference type="PROSITE" id="PS50887">
    <property type="entry name" value="GGDEF"/>
    <property type="match status" value="3"/>
</dbReference>
<dbReference type="PANTHER" id="PTHR33121:SF71">
    <property type="entry name" value="OXYGEN SENSOR PROTEIN DOSP"/>
    <property type="match status" value="1"/>
</dbReference>
<dbReference type="InterPro" id="IPR035965">
    <property type="entry name" value="PAS-like_dom_sf"/>
</dbReference>
<evidence type="ECO:0000259" key="2">
    <source>
        <dbReference type="PROSITE" id="PS50883"/>
    </source>
</evidence>
<name>A0A1I0BDT4_9FIRM</name>
<dbReference type="SUPFAM" id="SSF55781">
    <property type="entry name" value="GAF domain-like"/>
    <property type="match status" value="1"/>
</dbReference>
<feature type="domain" description="GGDEF" evidence="3">
    <location>
        <begin position="52"/>
        <end position="179"/>
    </location>
</feature>
<dbReference type="Gene3D" id="3.30.70.270">
    <property type="match status" value="3"/>
</dbReference>
<gene>
    <name evidence="4" type="ORF">SAMN04487771_100413</name>
</gene>